<organism evidence="1 2">
    <name type="scientific">Halocaridina rubra</name>
    <name type="common">Hawaiian red shrimp</name>
    <dbReference type="NCBI Taxonomy" id="373956"/>
    <lineage>
        <taxon>Eukaryota</taxon>
        <taxon>Metazoa</taxon>
        <taxon>Ecdysozoa</taxon>
        <taxon>Arthropoda</taxon>
        <taxon>Crustacea</taxon>
        <taxon>Multicrustacea</taxon>
        <taxon>Malacostraca</taxon>
        <taxon>Eumalacostraca</taxon>
        <taxon>Eucarida</taxon>
        <taxon>Decapoda</taxon>
        <taxon>Pleocyemata</taxon>
        <taxon>Caridea</taxon>
        <taxon>Atyoidea</taxon>
        <taxon>Atyidae</taxon>
        <taxon>Halocaridina</taxon>
    </lineage>
</organism>
<dbReference type="EMBL" id="JAXCGZ010005994">
    <property type="protein sequence ID" value="KAK7080316.1"/>
    <property type="molecule type" value="Genomic_DNA"/>
</dbReference>
<gene>
    <name evidence="1" type="ORF">SK128_025430</name>
</gene>
<proteinExistence type="predicted"/>
<dbReference type="Proteomes" id="UP001381693">
    <property type="component" value="Unassembled WGS sequence"/>
</dbReference>
<reference evidence="1 2" key="1">
    <citation type="submission" date="2023-11" db="EMBL/GenBank/DDBJ databases">
        <title>Halocaridina rubra genome assembly.</title>
        <authorList>
            <person name="Smith C."/>
        </authorList>
    </citation>
    <scope>NUCLEOTIDE SEQUENCE [LARGE SCALE GENOMIC DNA]</scope>
    <source>
        <strain evidence="1">EP-1</strain>
        <tissue evidence="1">Whole</tissue>
    </source>
</reference>
<evidence type="ECO:0000313" key="2">
    <source>
        <dbReference type="Proteomes" id="UP001381693"/>
    </source>
</evidence>
<accession>A0AAN9A4F2</accession>
<keyword evidence="2" id="KW-1185">Reference proteome</keyword>
<evidence type="ECO:0000313" key="1">
    <source>
        <dbReference type="EMBL" id="KAK7080316.1"/>
    </source>
</evidence>
<name>A0AAN9A4F2_HALRR</name>
<dbReference type="AlphaFoldDB" id="A0AAN9A4F2"/>
<sequence>MIMADRAMSSFSSALAKALDEKKSPRGVSVFTFAMNSDGRNESKAALSQIISEARKVRKISWCLSVIVVSEDVSFLKNFAIGALQGRFLVWKTRLLIVTRLKLHQLSSLLKGYWTFSMMNTLFLNMEASLPFPSFHKAVVNVSSKPWPPYWTEEKVTKPDGTKDIRISGTDGLLLHAVSQSLNFTFYNVPTANWDEVSFISSYSSLID</sequence>
<protein>
    <submittedName>
        <fullName evidence="1">Uncharacterized protein</fullName>
    </submittedName>
</protein>
<comment type="caution">
    <text evidence="1">The sequence shown here is derived from an EMBL/GenBank/DDBJ whole genome shotgun (WGS) entry which is preliminary data.</text>
</comment>